<dbReference type="InterPro" id="IPR012827">
    <property type="entry name" value="Hemerythrin_metal-bd"/>
</dbReference>
<dbReference type="EMBL" id="CP064782">
    <property type="protein sequence ID" value="QWT49363.1"/>
    <property type="molecule type" value="Genomic_DNA"/>
</dbReference>
<name>A0A975SN08_9RHOO</name>
<gene>
    <name evidence="3" type="ORF">Azoinq_01735</name>
</gene>
<dbReference type="NCBIfam" id="TIGR02481">
    <property type="entry name" value="hemeryth_dom"/>
    <property type="match status" value="1"/>
</dbReference>
<proteinExistence type="predicted"/>
<dbReference type="PANTHER" id="PTHR37164:SF1">
    <property type="entry name" value="BACTERIOHEMERYTHRIN"/>
    <property type="match status" value="1"/>
</dbReference>
<dbReference type="PANTHER" id="PTHR37164">
    <property type="entry name" value="BACTERIOHEMERYTHRIN"/>
    <property type="match status" value="1"/>
</dbReference>
<accession>A0A975SN08</accession>
<evidence type="ECO:0000256" key="1">
    <source>
        <dbReference type="ARBA" id="ARBA00022621"/>
    </source>
</evidence>
<reference evidence="3" key="1">
    <citation type="submission" date="2020-11" db="EMBL/GenBank/DDBJ databases">
        <title>Azospira inquinata sp. nov.</title>
        <authorList>
            <person name="Moe W.M."/>
            <person name="Mikes M.C."/>
        </authorList>
    </citation>
    <scope>NUCLEOTIDE SEQUENCE</scope>
    <source>
        <strain evidence="3">Azo-3</strain>
    </source>
</reference>
<dbReference type="InterPro" id="IPR016131">
    <property type="entry name" value="Haemerythrin_Fe_BS"/>
</dbReference>
<feature type="domain" description="Hemerythrin-like" evidence="2">
    <location>
        <begin position="13"/>
        <end position="129"/>
    </location>
</feature>
<organism evidence="3 4">
    <name type="scientific">Azospira inquinata</name>
    <dbReference type="NCBI Taxonomy" id="2785627"/>
    <lineage>
        <taxon>Bacteria</taxon>
        <taxon>Pseudomonadati</taxon>
        <taxon>Pseudomonadota</taxon>
        <taxon>Betaproteobacteria</taxon>
        <taxon>Rhodocyclales</taxon>
        <taxon>Rhodocyclaceae</taxon>
        <taxon>Azospira</taxon>
    </lineage>
</organism>
<dbReference type="PROSITE" id="PS00550">
    <property type="entry name" value="HEMERYTHRINS"/>
    <property type="match status" value="1"/>
</dbReference>
<evidence type="ECO:0000313" key="3">
    <source>
        <dbReference type="EMBL" id="QWT49363.1"/>
    </source>
</evidence>
<dbReference type="GO" id="GO:0046872">
    <property type="term" value="F:metal ion binding"/>
    <property type="evidence" value="ECO:0007669"/>
    <property type="project" value="InterPro"/>
</dbReference>
<dbReference type="GO" id="GO:0005344">
    <property type="term" value="F:oxygen carrier activity"/>
    <property type="evidence" value="ECO:0007669"/>
    <property type="project" value="UniProtKB-KW"/>
</dbReference>
<dbReference type="InterPro" id="IPR012312">
    <property type="entry name" value="Hemerythrin-like"/>
</dbReference>
<dbReference type="AlphaFoldDB" id="A0A975SN08"/>
<dbReference type="NCBIfam" id="NF033749">
    <property type="entry name" value="bact_hemeryth"/>
    <property type="match status" value="1"/>
</dbReference>
<dbReference type="Proteomes" id="UP000683428">
    <property type="component" value="Chromosome"/>
</dbReference>
<dbReference type="CDD" id="cd12107">
    <property type="entry name" value="Hemerythrin"/>
    <property type="match status" value="1"/>
</dbReference>
<evidence type="ECO:0000259" key="2">
    <source>
        <dbReference type="Pfam" id="PF01814"/>
    </source>
</evidence>
<protein>
    <submittedName>
        <fullName evidence="3">Bacteriohemerythrin</fullName>
    </submittedName>
</protein>
<dbReference type="RefSeq" id="WP_216127322.1">
    <property type="nucleotide sequence ID" value="NZ_CP064782.1"/>
</dbReference>
<dbReference type="NCBIfam" id="NF002007">
    <property type="entry name" value="PRK00808.1"/>
    <property type="match status" value="1"/>
</dbReference>
<dbReference type="InterPro" id="IPR050669">
    <property type="entry name" value="Hemerythrin"/>
</dbReference>
<keyword evidence="1" id="KW-0561">Oxygen transport</keyword>
<keyword evidence="1" id="KW-0813">Transport</keyword>
<dbReference type="KEGG" id="aiq:Azoinq_01735"/>
<sequence>MAFMPWTQDLELGLAEIDRQHHWLVDLTNALYDEISRPDPRPQVVGQVLEGLVDYTYNHFVAEEVLLLQYGYPETEDHRAEHDAFTSTATKLLLRFEAGERVGQEALEFLKQWLVHHICQVDRAYAPFLKAQGVK</sequence>
<keyword evidence="4" id="KW-1185">Reference proteome</keyword>
<evidence type="ECO:0000313" key="4">
    <source>
        <dbReference type="Proteomes" id="UP000683428"/>
    </source>
</evidence>
<dbReference type="Pfam" id="PF01814">
    <property type="entry name" value="Hemerythrin"/>
    <property type="match status" value="1"/>
</dbReference>